<reference evidence="12" key="1">
    <citation type="submission" date="2023-07" db="EMBL/GenBank/DDBJ databases">
        <title>Sequencing the genomes of 1000 actinobacteria strains.</title>
        <authorList>
            <person name="Klenk H.-P."/>
        </authorList>
    </citation>
    <scope>NUCLEOTIDE SEQUENCE</scope>
    <source>
        <strain evidence="12">DSM 45977</strain>
    </source>
</reference>
<comment type="catalytic activity">
    <reaction evidence="1">
        <text>ATP + protein L-histidine = ADP + protein N-phospho-L-histidine.</text>
        <dbReference type="EC" id="2.7.13.3"/>
    </reaction>
</comment>
<dbReference type="AlphaFoldDB" id="A0AAE4CNU6"/>
<keyword evidence="7" id="KW-0067">ATP-binding</keyword>
<evidence type="ECO:0000256" key="5">
    <source>
        <dbReference type="ARBA" id="ARBA00022741"/>
    </source>
</evidence>
<keyword evidence="3" id="KW-0597">Phosphoprotein</keyword>
<keyword evidence="10" id="KW-0812">Transmembrane</keyword>
<dbReference type="PANTHER" id="PTHR24421">
    <property type="entry name" value="NITRATE/NITRITE SENSOR PROTEIN NARX-RELATED"/>
    <property type="match status" value="1"/>
</dbReference>
<keyword evidence="6" id="KW-0418">Kinase</keyword>
<evidence type="ECO:0000313" key="12">
    <source>
        <dbReference type="EMBL" id="MDR7303806.1"/>
    </source>
</evidence>
<dbReference type="InterPro" id="IPR050482">
    <property type="entry name" value="Sensor_HK_TwoCompSys"/>
</dbReference>
<keyword evidence="10" id="KW-0472">Membrane</keyword>
<evidence type="ECO:0000256" key="2">
    <source>
        <dbReference type="ARBA" id="ARBA00012438"/>
    </source>
</evidence>
<dbReference type="RefSeq" id="WP_310276472.1">
    <property type="nucleotide sequence ID" value="NZ_JAVDXW010000001.1"/>
</dbReference>
<name>A0AAE4CNU6_9ACTN</name>
<sequence>MIAPYLLAGYPYGPIQLCMVVAMFEVARLHTLARSLMACDVATAVISAAVISRLLNQVGMAGLMLVLWASWLIIPWSLGALAHVRAAAMQRMHRDLAARAALEERMRIAKEVHDIAGHGFSAVAMQAGVALLVFDEQPDQARKSLDAIQTTSTKCRLIREARSGSTFRYNVPSRTVTLSAPSSSSTCTRARSNGSAATRRTPRPRSSLTVPWRNNVPSEITPRRSQTCWTSPSK</sequence>
<feature type="compositionally biased region" description="Low complexity" evidence="9">
    <location>
        <begin position="195"/>
        <end position="207"/>
    </location>
</feature>
<feature type="region of interest" description="Disordered" evidence="9">
    <location>
        <begin position="178"/>
        <end position="234"/>
    </location>
</feature>
<feature type="compositionally biased region" description="Polar residues" evidence="9">
    <location>
        <begin position="178"/>
        <end position="194"/>
    </location>
</feature>
<dbReference type="GO" id="GO:0046983">
    <property type="term" value="F:protein dimerization activity"/>
    <property type="evidence" value="ECO:0007669"/>
    <property type="project" value="InterPro"/>
</dbReference>
<dbReference type="InterPro" id="IPR011712">
    <property type="entry name" value="Sig_transdc_His_kin_sub3_dim/P"/>
</dbReference>
<evidence type="ECO:0000259" key="11">
    <source>
        <dbReference type="Pfam" id="PF07730"/>
    </source>
</evidence>
<keyword evidence="4" id="KW-0808">Transferase</keyword>
<feature type="transmembrane region" description="Helical" evidence="10">
    <location>
        <begin position="61"/>
        <end position="84"/>
    </location>
</feature>
<evidence type="ECO:0000313" key="13">
    <source>
        <dbReference type="Proteomes" id="UP001180845"/>
    </source>
</evidence>
<keyword evidence="13" id="KW-1185">Reference proteome</keyword>
<dbReference type="EC" id="2.7.13.3" evidence="2"/>
<organism evidence="12 13">
    <name type="scientific">Haloactinomyces albus</name>
    <dbReference type="NCBI Taxonomy" id="1352928"/>
    <lineage>
        <taxon>Bacteria</taxon>
        <taxon>Bacillati</taxon>
        <taxon>Actinomycetota</taxon>
        <taxon>Actinomycetes</taxon>
        <taxon>Actinopolysporales</taxon>
        <taxon>Actinopolysporaceae</taxon>
        <taxon>Haloactinomyces</taxon>
    </lineage>
</organism>
<evidence type="ECO:0000256" key="6">
    <source>
        <dbReference type="ARBA" id="ARBA00022777"/>
    </source>
</evidence>
<evidence type="ECO:0000256" key="4">
    <source>
        <dbReference type="ARBA" id="ARBA00022679"/>
    </source>
</evidence>
<keyword evidence="5" id="KW-0547">Nucleotide-binding</keyword>
<proteinExistence type="predicted"/>
<comment type="caution">
    <text evidence="12">The sequence shown here is derived from an EMBL/GenBank/DDBJ whole genome shotgun (WGS) entry which is preliminary data.</text>
</comment>
<evidence type="ECO:0000256" key="9">
    <source>
        <dbReference type="SAM" id="MobiDB-lite"/>
    </source>
</evidence>
<dbReference type="Pfam" id="PF07730">
    <property type="entry name" value="HisKA_3"/>
    <property type="match status" value="1"/>
</dbReference>
<evidence type="ECO:0000256" key="1">
    <source>
        <dbReference type="ARBA" id="ARBA00000085"/>
    </source>
</evidence>
<dbReference type="EMBL" id="JAVDXW010000001">
    <property type="protein sequence ID" value="MDR7303806.1"/>
    <property type="molecule type" value="Genomic_DNA"/>
</dbReference>
<dbReference type="Gene3D" id="1.20.5.1930">
    <property type="match status" value="1"/>
</dbReference>
<dbReference type="Proteomes" id="UP001180845">
    <property type="component" value="Unassembled WGS sequence"/>
</dbReference>
<keyword evidence="10" id="KW-1133">Transmembrane helix</keyword>
<gene>
    <name evidence="12" type="ORF">JOF55_003987</name>
</gene>
<accession>A0AAE4CNU6</accession>
<keyword evidence="8" id="KW-0902">Two-component regulatory system</keyword>
<feature type="transmembrane region" description="Helical" evidence="10">
    <location>
        <begin position="6"/>
        <end position="24"/>
    </location>
</feature>
<dbReference type="GO" id="GO:0016020">
    <property type="term" value="C:membrane"/>
    <property type="evidence" value="ECO:0007669"/>
    <property type="project" value="InterPro"/>
</dbReference>
<evidence type="ECO:0000256" key="10">
    <source>
        <dbReference type="SAM" id="Phobius"/>
    </source>
</evidence>
<protein>
    <recommendedName>
        <fullName evidence="2">histidine kinase</fullName>
        <ecNumber evidence="2">2.7.13.3</ecNumber>
    </recommendedName>
</protein>
<dbReference type="GO" id="GO:0005524">
    <property type="term" value="F:ATP binding"/>
    <property type="evidence" value="ECO:0007669"/>
    <property type="project" value="UniProtKB-KW"/>
</dbReference>
<dbReference type="GO" id="GO:0000155">
    <property type="term" value="F:phosphorelay sensor kinase activity"/>
    <property type="evidence" value="ECO:0007669"/>
    <property type="project" value="InterPro"/>
</dbReference>
<feature type="compositionally biased region" description="Polar residues" evidence="9">
    <location>
        <begin position="215"/>
        <end position="234"/>
    </location>
</feature>
<feature type="domain" description="Signal transduction histidine kinase subgroup 3 dimerisation and phosphoacceptor" evidence="11">
    <location>
        <begin position="104"/>
        <end position="154"/>
    </location>
</feature>
<evidence type="ECO:0000256" key="7">
    <source>
        <dbReference type="ARBA" id="ARBA00022840"/>
    </source>
</evidence>
<evidence type="ECO:0000256" key="3">
    <source>
        <dbReference type="ARBA" id="ARBA00022553"/>
    </source>
</evidence>
<dbReference type="PANTHER" id="PTHR24421:SF10">
    <property type="entry name" value="NITRATE_NITRITE SENSOR PROTEIN NARQ"/>
    <property type="match status" value="1"/>
</dbReference>
<evidence type="ECO:0000256" key="8">
    <source>
        <dbReference type="ARBA" id="ARBA00023012"/>
    </source>
</evidence>